<dbReference type="EMBL" id="WMLF01000222">
    <property type="protein sequence ID" value="MBB1245015.1"/>
    <property type="molecule type" value="Genomic_DNA"/>
</dbReference>
<gene>
    <name evidence="2" type="ORF">GL263_15770</name>
</gene>
<evidence type="ECO:0000256" key="1">
    <source>
        <dbReference type="SAM" id="Phobius"/>
    </source>
</evidence>
<evidence type="ECO:0000313" key="3">
    <source>
        <dbReference type="Proteomes" id="UP000766698"/>
    </source>
</evidence>
<keyword evidence="3" id="KW-1185">Reference proteome</keyword>
<keyword evidence="1" id="KW-1133">Transmembrane helix</keyword>
<proteinExistence type="predicted"/>
<feature type="transmembrane region" description="Helical" evidence="1">
    <location>
        <begin position="12"/>
        <end position="34"/>
    </location>
</feature>
<organism evidence="2 3">
    <name type="scientific">Streptomyces durbertensis</name>
    <dbReference type="NCBI Taxonomy" id="2448886"/>
    <lineage>
        <taxon>Bacteria</taxon>
        <taxon>Bacillati</taxon>
        <taxon>Actinomycetota</taxon>
        <taxon>Actinomycetes</taxon>
        <taxon>Kitasatosporales</taxon>
        <taxon>Streptomycetaceae</taxon>
        <taxon>Streptomyces</taxon>
    </lineage>
</organism>
<dbReference type="Proteomes" id="UP000766698">
    <property type="component" value="Unassembled WGS sequence"/>
</dbReference>
<keyword evidence="1" id="KW-0472">Membrane</keyword>
<keyword evidence="1" id="KW-0812">Transmembrane</keyword>
<dbReference type="RefSeq" id="WP_182856355.1">
    <property type="nucleotide sequence ID" value="NZ_WMLF01000222.1"/>
</dbReference>
<evidence type="ECO:0000313" key="2">
    <source>
        <dbReference type="EMBL" id="MBB1245015.1"/>
    </source>
</evidence>
<accession>A0ABR6EI81</accession>
<reference evidence="3" key="1">
    <citation type="journal article" date="2020" name="Syst. Appl. Microbiol.">
        <title>Streptomyces alkaliterrae sp. nov., isolated from an alkaline soil, and emended descriptions of Streptomyces alkaliphilus, Streptomyces calidiresistens and Streptomyces durbertensis.</title>
        <authorList>
            <person name="Swiecimska M."/>
            <person name="Golinska P."/>
            <person name="Nouioui I."/>
            <person name="Wypij M."/>
            <person name="Rai M."/>
            <person name="Sangal V."/>
            <person name="Goodfellow M."/>
        </authorList>
    </citation>
    <scope>NUCLEOTIDE SEQUENCE [LARGE SCALE GENOMIC DNA]</scope>
    <source>
        <strain evidence="3">DSM 104538</strain>
    </source>
</reference>
<comment type="caution">
    <text evidence="2">The sequence shown here is derived from an EMBL/GenBank/DDBJ whole genome shotgun (WGS) entry which is preliminary data.</text>
</comment>
<sequence>MPSPHRRLRPDCDGAFAGVVLVAANILGICVVGGQFTGLQPAGVAVARGCEPIQDYKRADPSVAVKGGFSP</sequence>
<protein>
    <submittedName>
        <fullName evidence="2">Uncharacterized protein</fullName>
    </submittedName>
</protein>
<name>A0ABR6EI81_9ACTN</name>